<feature type="compositionally biased region" description="Basic and acidic residues" evidence="1">
    <location>
        <begin position="245"/>
        <end position="264"/>
    </location>
</feature>
<dbReference type="Pfam" id="PF22679">
    <property type="entry name" value="T1R_D3-like"/>
    <property type="match status" value="1"/>
</dbReference>
<name>H8IA41_METCZ</name>
<dbReference type="Proteomes" id="UP000005233">
    <property type="component" value="Chromosome"/>
</dbReference>
<dbReference type="EMBL" id="CP003243">
    <property type="protein sequence ID" value="AFC99107.1"/>
    <property type="molecule type" value="Genomic_DNA"/>
</dbReference>
<dbReference type="AlphaFoldDB" id="H8IA41"/>
<protein>
    <recommendedName>
        <fullName evidence="2">Restriction endonuclease type I HsdR second RecA-like helicase domain-containing protein</fullName>
    </recommendedName>
</protein>
<dbReference type="REBASE" id="46282">
    <property type="entry name" value="Mco254ORF337P"/>
</dbReference>
<dbReference type="GeneID" id="11970218"/>
<evidence type="ECO:0000256" key="1">
    <source>
        <dbReference type="SAM" id="MobiDB-lite"/>
    </source>
</evidence>
<evidence type="ECO:0000313" key="3">
    <source>
        <dbReference type="EMBL" id="AFC99107.1"/>
    </source>
</evidence>
<gene>
    <name evidence="3" type="ordered locus">Mtc_0336</name>
</gene>
<dbReference type="PANTHER" id="PTHR42927:SF1">
    <property type="entry name" value="HELICASE SUPERFAMILY 1 AND 2 DOMAIN-CONTAINING PROTEIN"/>
    <property type="match status" value="1"/>
</dbReference>
<evidence type="ECO:0000259" key="2">
    <source>
        <dbReference type="Pfam" id="PF22679"/>
    </source>
</evidence>
<dbReference type="PANTHER" id="PTHR42927">
    <property type="entry name" value="HELICASE SUPERFAMILY 1 AND 2 DOMAIN-CONTAINING PROTEIN"/>
    <property type="match status" value="1"/>
</dbReference>
<keyword evidence="4" id="KW-1185">Reference proteome</keyword>
<dbReference type="Gene3D" id="3.40.50.300">
    <property type="entry name" value="P-loop containing nucleotide triphosphate hydrolases"/>
    <property type="match status" value="1"/>
</dbReference>
<sequence>MRRFNDGTKKYTEAGMNGFPESQTAENFKQDKYKLLIVANKFQTGFDQPLLQAMYIDKKLGGVAAVQTLSRLNRVAPGKTTTVVLDFANEADEIEKAFKPYYEKTWLKEGTDPNLLYDYHTRLMDFHIFSDEDVENYARIYFGSSPSVDKLHAALDPIAKRFQESAVEEREKFYRELKGYVRLYAFLSQIITFTDADLEKLYQFGRMLLRKIKLPEERLPVEIQSSIDIDSYRIQKTSSGKIKLGRGEGELEPRIDTGPKSSRSEDLEPLSLIIKEMNQRFGTDFSEKDRFFIQELEAKLDANPSLESSVKVNDPENVKLTFNIVANSIVQDMCETNFKFYKHINDDLDFQKFFFSLLFDRYYKRIKGK</sequence>
<dbReference type="InterPro" id="IPR027417">
    <property type="entry name" value="P-loop_NTPase"/>
</dbReference>
<feature type="domain" description="Restriction endonuclease type I HsdR second RecA-like helicase" evidence="2">
    <location>
        <begin position="28"/>
        <end position="87"/>
    </location>
</feature>
<evidence type="ECO:0000313" key="4">
    <source>
        <dbReference type="Proteomes" id="UP000005233"/>
    </source>
</evidence>
<dbReference type="RefSeq" id="WP_014404946.1">
    <property type="nucleotide sequence ID" value="NC_017034.1"/>
</dbReference>
<dbReference type="HOGENOM" id="CLU_038664_1_0_2"/>
<dbReference type="OrthoDB" id="11429at2157"/>
<dbReference type="eggNOG" id="arCOG00879">
    <property type="taxonomic scope" value="Archaea"/>
</dbReference>
<reference evidence="3 4" key="1">
    <citation type="journal article" date="2012" name="J. Bacteriol.">
        <title>Complete genome sequence of a thermophilic methanogen, Methanocella conradii HZ254, isolated from Chinese rice field soil.</title>
        <authorList>
            <person name="Lu Z."/>
            <person name="Lu Y."/>
        </authorList>
    </citation>
    <scope>NUCLEOTIDE SEQUENCE [LARGE SCALE GENOMIC DNA]</scope>
    <source>
        <strain evidence="4">DSM 24694 / JCM 17849 / CGMCC 1.5162 / HZ254</strain>
    </source>
</reference>
<organism evidence="3 4">
    <name type="scientific">Methanocella conradii (strain DSM 24694 / JCM 17849 / CGMCC 1.5162 / HZ254)</name>
    <dbReference type="NCBI Taxonomy" id="1041930"/>
    <lineage>
        <taxon>Archaea</taxon>
        <taxon>Methanobacteriati</taxon>
        <taxon>Methanobacteriota</taxon>
        <taxon>Stenosarchaea group</taxon>
        <taxon>Methanomicrobia</taxon>
        <taxon>Methanocellales</taxon>
        <taxon>Methanocellaceae</taxon>
        <taxon>Methanocella</taxon>
    </lineage>
</organism>
<dbReference type="KEGG" id="mez:Mtc_0336"/>
<dbReference type="InterPro" id="IPR055180">
    <property type="entry name" value="HsdR_RecA-like_helicase_dom_2"/>
</dbReference>
<feature type="region of interest" description="Disordered" evidence="1">
    <location>
        <begin position="243"/>
        <end position="264"/>
    </location>
</feature>
<proteinExistence type="predicted"/>
<accession>H8IA41</accession>
<dbReference type="STRING" id="1041930.Mtc_0336"/>